<feature type="transmembrane region" description="Helical" evidence="1">
    <location>
        <begin position="12"/>
        <end position="33"/>
    </location>
</feature>
<evidence type="ECO:0000256" key="1">
    <source>
        <dbReference type="SAM" id="Phobius"/>
    </source>
</evidence>
<accession>A0A200RBN5</accession>
<dbReference type="EMBL" id="MVGT01000146">
    <property type="protein sequence ID" value="OVA20135.1"/>
    <property type="molecule type" value="Genomic_DNA"/>
</dbReference>
<dbReference type="PANTHER" id="PTHR35708:SF3">
    <property type="entry name" value="GB|AAD25831.1"/>
    <property type="match status" value="1"/>
</dbReference>
<evidence type="ECO:0008006" key="4">
    <source>
        <dbReference type="Google" id="ProtNLM"/>
    </source>
</evidence>
<feature type="transmembrane region" description="Helical" evidence="1">
    <location>
        <begin position="39"/>
        <end position="60"/>
    </location>
</feature>
<keyword evidence="3" id="KW-1185">Reference proteome</keyword>
<keyword evidence="1" id="KW-1133">Transmembrane helix</keyword>
<dbReference type="Proteomes" id="UP000195402">
    <property type="component" value="Unassembled WGS sequence"/>
</dbReference>
<name>A0A200RBN5_MACCD</name>
<evidence type="ECO:0000313" key="3">
    <source>
        <dbReference type="Proteomes" id="UP000195402"/>
    </source>
</evidence>
<keyword evidence="1" id="KW-0812">Transmembrane</keyword>
<organism evidence="2 3">
    <name type="scientific">Macleaya cordata</name>
    <name type="common">Five-seeded plume-poppy</name>
    <name type="synonym">Bocconia cordata</name>
    <dbReference type="NCBI Taxonomy" id="56857"/>
    <lineage>
        <taxon>Eukaryota</taxon>
        <taxon>Viridiplantae</taxon>
        <taxon>Streptophyta</taxon>
        <taxon>Embryophyta</taxon>
        <taxon>Tracheophyta</taxon>
        <taxon>Spermatophyta</taxon>
        <taxon>Magnoliopsida</taxon>
        <taxon>Ranunculales</taxon>
        <taxon>Papaveraceae</taxon>
        <taxon>Papaveroideae</taxon>
        <taxon>Macleaya</taxon>
    </lineage>
</organism>
<dbReference type="OrthoDB" id="784738at2759"/>
<proteinExistence type="predicted"/>
<sequence length="253" mass="28673">MRESTENQMCPSSLCFFRNCLLYVAILVLFLAFTAFSSSIFSSVLLISFTVLISSSVFLFKLTNRKPSFEENLVKDELKNSPEVEEVFPEPELENESIMKVTQVGVDQIHDYLLAKSSSSETESGDISFSSEDSDADWSFRNDVGQFPMFSDDSISDDDSLIEIELPGGHYIGSKEEPNFVIEPKDHYKIGAKEEPKFKFQTNLPELFQESIFGKVDLMELLTDINEMNEEENLIEIDISMGSIKCSRLEIEA</sequence>
<keyword evidence="1" id="KW-0472">Membrane</keyword>
<protein>
    <recommendedName>
        <fullName evidence="4">Transmembrane protein</fullName>
    </recommendedName>
</protein>
<dbReference type="InParanoid" id="A0A200RBN5"/>
<dbReference type="AlphaFoldDB" id="A0A200RBN5"/>
<dbReference type="OMA" id="INECEFR"/>
<evidence type="ECO:0000313" key="2">
    <source>
        <dbReference type="EMBL" id="OVA20135.1"/>
    </source>
</evidence>
<dbReference type="PANTHER" id="PTHR35708">
    <property type="entry name" value="GB|AAD25831.1"/>
    <property type="match status" value="1"/>
</dbReference>
<comment type="caution">
    <text evidence="2">The sequence shown here is derived from an EMBL/GenBank/DDBJ whole genome shotgun (WGS) entry which is preliminary data.</text>
</comment>
<reference evidence="2 3" key="1">
    <citation type="journal article" date="2017" name="Mol. Plant">
        <title>The Genome of Medicinal Plant Macleaya cordata Provides New Insights into Benzylisoquinoline Alkaloids Metabolism.</title>
        <authorList>
            <person name="Liu X."/>
            <person name="Liu Y."/>
            <person name="Huang P."/>
            <person name="Ma Y."/>
            <person name="Qing Z."/>
            <person name="Tang Q."/>
            <person name="Cao H."/>
            <person name="Cheng P."/>
            <person name="Zheng Y."/>
            <person name="Yuan Z."/>
            <person name="Zhou Y."/>
            <person name="Liu J."/>
            <person name="Tang Z."/>
            <person name="Zhuo Y."/>
            <person name="Zhang Y."/>
            <person name="Yu L."/>
            <person name="Huang J."/>
            <person name="Yang P."/>
            <person name="Peng Q."/>
            <person name="Zhang J."/>
            <person name="Jiang W."/>
            <person name="Zhang Z."/>
            <person name="Lin K."/>
            <person name="Ro D.K."/>
            <person name="Chen X."/>
            <person name="Xiong X."/>
            <person name="Shang Y."/>
            <person name="Huang S."/>
            <person name="Zeng J."/>
        </authorList>
    </citation>
    <scope>NUCLEOTIDE SEQUENCE [LARGE SCALE GENOMIC DNA]</scope>
    <source>
        <strain evidence="3">cv. BLH2017</strain>
        <tissue evidence="2">Root</tissue>
    </source>
</reference>
<gene>
    <name evidence="2" type="ORF">BVC80_1663g26</name>
</gene>